<proteinExistence type="inferred from homology"/>
<dbReference type="Pfam" id="PF00445">
    <property type="entry name" value="Ribonuclease_T2"/>
    <property type="match status" value="1"/>
</dbReference>
<accession>A0ABR2W8E9</accession>
<dbReference type="Proteomes" id="UP001479436">
    <property type="component" value="Unassembled WGS sequence"/>
</dbReference>
<evidence type="ECO:0000256" key="1">
    <source>
        <dbReference type="ARBA" id="ARBA00007469"/>
    </source>
</evidence>
<dbReference type="InterPro" id="IPR033130">
    <property type="entry name" value="RNase_T2_His_AS_2"/>
</dbReference>
<dbReference type="PROSITE" id="PS00531">
    <property type="entry name" value="RNASE_T2_2"/>
    <property type="match status" value="1"/>
</dbReference>
<dbReference type="InterPro" id="IPR001568">
    <property type="entry name" value="RNase_T2-like"/>
</dbReference>
<evidence type="ECO:0000313" key="4">
    <source>
        <dbReference type="EMBL" id="KAK9723054.1"/>
    </source>
</evidence>
<name>A0ABR2W8E9_9FUNG</name>
<dbReference type="PANTHER" id="PTHR11240">
    <property type="entry name" value="RIBONUCLEASE T2"/>
    <property type="match status" value="1"/>
</dbReference>
<evidence type="ECO:0000256" key="2">
    <source>
        <dbReference type="ARBA" id="ARBA00012571"/>
    </source>
</evidence>
<keyword evidence="5" id="KW-1185">Reference proteome</keyword>
<sequence length="137" mass="15541">MNTYWPSYKDDNGAFWEHEWAKHGTCVSTLDPDCYGSDYEEYEDMKDYFQTVLSLRAKYNFYGALAAAGIKPGGTYKQTLMADAIKKALGVTPYFKCKSGTLNEIWTYFHVKGKDTYVPDSFKGSHSCSSSITYPVK</sequence>
<evidence type="ECO:0000256" key="3">
    <source>
        <dbReference type="RuleBase" id="RU004328"/>
    </source>
</evidence>
<dbReference type="EMBL" id="JASJQH010006931">
    <property type="protein sequence ID" value="KAK9723054.1"/>
    <property type="molecule type" value="Genomic_DNA"/>
</dbReference>
<comment type="similarity">
    <text evidence="1 3">Belongs to the RNase T2 family.</text>
</comment>
<dbReference type="InterPro" id="IPR036430">
    <property type="entry name" value="RNase_T2-like_sf"/>
</dbReference>
<reference evidence="4 5" key="1">
    <citation type="submission" date="2023-04" db="EMBL/GenBank/DDBJ databases">
        <title>Genome of Basidiobolus ranarum AG-B5.</title>
        <authorList>
            <person name="Stajich J.E."/>
            <person name="Carter-House D."/>
            <person name="Gryganskyi A."/>
        </authorList>
    </citation>
    <scope>NUCLEOTIDE SEQUENCE [LARGE SCALE GENOMIC DNA]</scope>
    <source>
        <strain evidence="4 5">AG-B5</strain>
    </source>
</reference>
<dbReference type="PANTHER" id="PTHR11240:SF22">
    <property type="entry name" value="RIBONUCLEASE T2"/>
    <property type="match status" value="1"/>
</dbReference>
<gene>
    <name evidence="4" type="ORF">K7432_002163</name>
</gene>
<dbReference type="SUPFAM" id="SSF55895">
    <property type="entry name" value="Ribonuclease Rh-like"/>
    <property type="match status" value="1"/>
</dbReference>
<dbReference type="EC" id="4.6.1.19" evidence="2"/>
<comment type="caution">
    <text evidence="4">The sequence shown here is derived from an EMBL/GenBank/DDBJ whole genome shotgun (WGS) entry which is preliminary data.</text>
</comment>
<dbReference type="Gene3D" id="3.90.730.10">
    <property type="entry name" value="Ribonuclease T2-like"/>
    <property type="match status" value="1"/>
</dbReference>
<organism evidence="4 5">
    <name type="scientific">Basidiobolus ranarum</name>
    <dbReference type="NCBI Taxonomy" id="34480"/>
    <lineage>
        <taxon>Eukaryota</taxon>
        <taxon>Fungi</taxon>
        <taxon>Fungi incertae sedis</taxon>
        <taxon>Zoopagomycota</taxon>
        <taxon>Entomophthoromycotina</taxon>
        <taxon>Basidiobolomycetes</taxon>
        <taxon>Basidiobolales</taxon>
        <taxon>Basidiobolaceae</taxon>
        <taxon>Basidiobolus</taxon>
    </lineage>
</organism>
<evidence type="ECO:0000313" key="5">
    <source>
        <dbReference type="Proteomes" id="UP001479436"/>
    </source>
</evidence>
<protein>
    <recommendedName>
        <fullName evidence="2">ribonuclease T2</fullName>
        <ecNumber evidence="2">4.6.1.19</ecNumber>
    </recommendedName>
</protein>